<dbReference type="GO" id="GO:0005524">
    <property type="term" value="F:ATP binding"/>
    <property type="evidence" value="ECO:0007669"/>
    <property type="project" value="UniProtKB-KW"/>
</dbReference>
<feature type="domain" description="HTH luxR-type" evidence="3">
    <location>
        <begin position="803"/>
        <end position="868"/>
    </location>
</feature>
<dbReference type="PANTHER" id="PTHR16305">
    <property type="entry name" value="TESTICULAR SOLUBLE ADENYLYL CYCLASE"/>
    <property type="match status" value="1"/>
</dbReference>
<accession>A0A841FJW8</accession>
<protein>
    <submittedName>
        <fullName evidence="4">DNA-binding CsgD family transcriptional regulator</fullName>
    </submittedName>
</protein>
<dbReference type="SUPFAM" id="SSF52540">
    <property type="entry name" value="P-loop containing nucleoside triphosphate hydrolases"/>
    <property type="match status" value="1"/>
</dbReference>
<keyword evidence="5" id="KW-1185">Reference proteome</keyword>
<proteinExistence type="predicted"/>
<dbReference type="GO" id="GO:0005737">
    <property type="term" value="C:cytoplasm"/>
    <property type="evidence" value="ECO:0007669"/>
    <property type="project" value="TreeGrafter"/>
</dbReference>
<dbReference type="SUPFAM" id="SSF46894">
    <property type="entry name" value="C-terminal effector domain of the bipartite response regulators"/>
    <property type="match status" value="1"/>
</dbReference>
<dbReference type="SMART" id="SM00421">
    <property type="entry name" value="HTH_LUXR"/>
    <property type="match status" value="1"/>
</dbReference>
<dbReference type="PROSITE" id="PS50043">
    <property type="entry name" value="HTH_LUXR_2"/>
    <property type="match status" value="1"/>
</dbReference>
<keyword evidence="1" id="KW-0547">Nucleotide-binding</keyword>
<dbReference type="GO" id="GO:0003677">
    <property type="term" value="F:DNA binding"/>
    <property type="evidence" value="ECO:0007669"/>
    <property type="project" value="UniProtKB-KW"/>
</dbReference>
<dbReference type="AlphaFoldDB" id="A0A841FJW8"/>
<sequence length="871" mass="91847">MVAGRVVSPEFIGRADVLSALLGAFQAAADGPRVALLIGEAGIGKSRILAEFAASLGARVRVVTGACAELSGEGLPYAPFVAVARRLIRELGAETVTRALPGPSALARWFPRLGDPAVEGGKHRLYEEVLTLVELAAEDRPLVVAVEDVHWADASTRELLAFLARNLSVPGVLLAATSRPGVGPLLSELARAAPTTELRLDRLTRHEVGRQLAAILGARPDPALVRRVHERSDGNPLFVEALAQAGERTPESLRELLLYGPRALAPRGRTVLRAAAVAGGPVAHPVLETVSGLAETELDEALRELIDASLLVQADGGYDFRHALIRQAVYEDLLAGERIRLHTAHAEALRESGTPAELAAHAYAAGDRPGALEAAWRAAVAAHDSYAYQQEARQLDRVLELWESVPDAAARIGADETGVRIRAAESRMLSGDYPGGVAHASAGLATVGDPERTALLLELRGRLGNRAHGGAMDDFARALELVPGATVTRGRLLGLMAMGSLHPDTAGSRALADEALRIGRETGDAVVLVRGLLVTGLLTAEHAMLAEAVALTEREGLDDLQVTAAMYEAMYWTEAGDGASTARVALDGLRLARRLGMGSSRGARLAGYAAEGLIAAGRWDEAGALLDEALEDEAPQRSREILLDLAGHLALLRGDVAAARDAADAADAIAAVLDEPGVRLFPRYRLRLLLAGPADADRILTEVLADPLLDRTFSSDARAVLVAGALTTGPARLAELAERATRLPLSGPLDTAWQATLDALTTVDEPERWTRAAETWRKLGRPYELALCLSRTEAAQITDRLPPKPDDFGLTPREHDVLALLATGLSNRQIAAALHISPSTAGVHVSNILAKLGVPTRTAAAAVAHGRGLVG</sequence>
<dbReference type="PRINTS" id="PR00038">
    <property type="entry name" value="HTHLUXR"/>
</dbReference>
<evidence type="ECO:0000259" key="3">
    <source>
        <dbReference type="PROSITE" id="PS50043"/>
    </source>
</evidence>
<dbReference type="CDD" id="cd06170">
    <property type="entry name" value="LuxR_C_like"/>
    <property type="match status" value="1"/>
</dbReference>
<evidence type="ECO:0000256" key="2">
    <source>
        <dbReference type="ARBA" id="ARBA00022840"/>
    </source>
</evidence>
<reference evidence="4 5" key="1">
    <citation type="submission" date="2020-08" db="EMBL/GenBank/DDBJ databases">
        <title>Genomic Encyclopedia of Type Strains, Phase IV (KMG-IV): sequencing the most valuable type-strain genomes for metagenomic binning, comparative biology and taxonomic classification.</title>
        <authorList>
            <person name="Goeker M."/>
        </authorList>
    </citation>
    <scope>NUCLEOTIDE SEQUENCE [LARGE SCALE GENOMIC DNA]</scope>
    <source>
        <strain evidence="4 5">YIM 65646</strain>
    </source>
</reference>
<dbReference type="EMBL" id="JACHGT010000004">
    <property type="protein sequence ID" value="MBB6034128.1"/>
    <property type="molecule type" value="Genomic_DNA"/>
</dbReference>
<dbReference type="RefSeq" id="WP_184787018.1">
    <property type="nucleotide sequence ID" value="NZ_BONT01000045.1"/>
</dbReference>
<dbReference type="PANTHER" id="PTHR16305:SF35">
    <property type="entry name" value="TRANSCRIPTIONAL ACTIVATOR DOMAIN"/>
    <property type="match status" value="1"/>
</dbReference>
<dbReference type="GO" id="GO:0004016">
    <property type="term" value="F:adenylate cyclase activity"/>
    <property type="evidence" value="ECO:0007669"/>
    <property type="project" value="TreeGrafter"/>
</dbReference>
<dbReference type="GO" id="GO:0006355">
    <property type="term" value="P:regulation of DNA-templated transcription"/>
    <property type="evidence" value="ECO:0007669"/>
    <property type="project" value="InterPro"/>
</dbReference>
<organism evidence="4 5">
    <name type="scientific">Phytomonospora endophytica</name>
    <dbReference type="NCBI Taxonomy" id="714109"/>
    <lineage>
        <taxon>Bacteria</taxon>
        <taxon>Bacillati</taxon>
        <taxon>Actinomycetota</taxon>
        <taxon>Actinomycetes</taxon>
        <taxon>Micromonosporales</taxon>
        <taxon>Micromonosporaceae</taxon>
        <taxon>Phytomonospora</taxon>
    </lineage>
</organism>
<gene>
    <name evidence="4" type="ORF">HNR73_001978</name>
</gene>
<dbReference type="Proteomes" id="UP000548476">
    <property type="component" value="Unassembled WGS sequence"/>
</dbReference>
<dbReference type="InterPro" id="IPR027417">
    <property type="entry name" value="P-loop_NTPase"/>
</dbReference>
<keyword evidence="2" id="KW-0067">ATP-binding</keyword>
<name>A0A841FJW8_9ACTN</name>
<dbReference type="InterPro" id="IPR016032">
    <property type="entry name" value="Sig_transdc_resp-reg_C-effctor"/>
</dbReference>
<evidence type="ECO:0000313" key="5">
    <source>
        <dbReference type="Proteomes" id="UP000548476"/>
    </source>
</evidence>
<dbReference type="Pfam" id="PF00196">
    <property type="entry name" value="GerE"/>
    <property type="match status" value="1"/>
</dbReference>
<evidence type="ECO:0000256" key="1">
    <source>
        <dbReference type="ARBA" id="ARBA00022741"/>
    </source>
</evidence>
<evidence type="ECO:0000313" key="4">
    <source>
        <dbReference type="EMBL" id="MBB6034128.1"/>
    </source>
</evidence>
<comment type="caution">
    <text evidence="4">The sequence shown here is derived from an EMBL/GenBank/DDBJ whole genome shotgun (WGS) entry which is preliminary data.</text>
</comment>
<keyword evidence="4" id="KW-0238">DNA-binding</keyword>
<dbReference type="InterPro" id="IPR041664">
    <property type="entry name" value="AAA_16"/>
</dbReference>
<dbReference type="InterPro" id="IPR036388">
    <property type="entry name" value="WH-like_DNA-bd_sf"/>
</dbReference>
<dbReference type="Gene3D" id="1.10.10.10">
    <property type="entry name" value="Winged helix-like DNA-binding domain superfamily/Winged helix DNA-binding domain"/>
    <property type="match status" value="1"/>
</dbReference>
<dbReference type="Pfam" id="PF13191">
    <property type="entry name" value="AAA_16"/>
    <property type="match status" value="1"/>
</dbReference>
<dbReference type="InterPro" id="IPR000792">
    <property type="entry name" value="Tscrpt_reg_LuxR_C"/>
</dbReference>